<dbReference type="GO" id="GO:0006631">
    <property type="term" value="P:fatty acid metabolic process"/>
    <property type="evidence" value="ECO:0007669"/>
    <property type="project" value="UniProtKB-KW"/>
</dbReference>
<protein>
    <submittedName>
        <fullName evidence="7">Fatty-acyl-CoA synthase</fullName>
    </submittedName>
</protein>
<sequence>MVMQLNLRAFFERVEAYFPEKEIVSRQADGTLFRYRYADYCRRVRQLADALRRLGIGPGDKVATLGWNTYRHMELYFAVPCLGAVLHTVNIRLSDDHIAYILNHAEDVALFVDPDLVPTLERIAPQLRTVRHFIVLDDGAGAAALPEVRAYEDFLAQGDAAFAYPVLDENMPCGMCFTSATTGDPKGVSYTQRGLYLHTLALCMADSLAVSEHDTLLPVVPMFHVNSWGLPYAAVATGAKVVLPGPQPTAADILDLIESERVTFCAAAVTVGVQMYAQQRERRRDLGSLRGLMLGGSATPRALMRRYLEDYGVHIYTAWGATEAAPLATITHVRQALLSAGPEAEIEVRARQGIPLPGIELKVLDAQGQPVPRDDEHAGEVYVRGPWVATEYYRDARSRDGFVDGWWKSGDIATVGPDGSIRLVDRAKDLIKSGGEWISSVDLENELMAHPAVAEAAVVAMPDARWQERPIAFIVTAPGAQPPSEEDLRQWLARRFVKWWLPDRFVVTDALPKTGVGKLDKRRLRERAAELAVAGPA</sequence>
<dbReference type="Gene3D" id="3.30.300.30">
    <property type="match status" value="1"/>
</dbReference>
<gene>
    <name evidence="7" type="ORF">DFR45_104143</name>
</gene>
<dbReference type="NCBIfam" id="NF004837">
    <property type="entry name" value="PRK06187.1"/>
    <property type="match status" value="1"/>
</dbReference>
<dbReference type="Pfam" id="PF13193">
    <property type="entry name" value="AMP-binding_C"/>
    <property type="match status" value="1"/>
</dbReference>
<dbReference type="SUPFAM" id="SSF56801">
    <property type="entry name" value="Acetyl-CoA synthetase-like"/>
    <property type="match status" value="1"/>
</dbReference>
<proteinExistence type="inferred from homology"/>
<dbReference type="PANTHER" id="PTHR43859:SF4">
    <property type="entry name" value="BUTANOATE--COA LIGASE AAE1-RELATED"/>
    <property type="match status" value="1"/>
</dbReference>
<dbReference type="OrthoDB" id="9766486at2"/>
<keyword evidence="2" id="KW-0436">Ligase</keyword>
<accession>A0A369ANB3</accession>
<evidence type="ECO:0000259" key="6">
    <source>
        <dbReference type="Pfam" id="PF13193"/>
    </source>
</evidence>
<dbReference type="InterPro" id="IPR045851">
    <property type="entry name" value="AMP-bd_C_sf"/>
</dbReference>
<organism evidence="7 8">
    <name type="scientific">Extensimonas vulgaris</name>
    <dbReference type="NCBI Taxonomy" id="1031594"/>
    <lineage>
        <taxon>Bacteria</taxon>
        <taxon>Pseudomonadati</taxon>
        <taxon>Pseudomonadota</taxon>
        <taxon>Betaproteobacteria</taxon>
        <taxon>Burkholderiales</taxon>
        <taxon>Comamonadaceae</taxon>
        <taxon>Extensimonas</taxon>
    </lineage>
</organism>
<feature type="domain" description="AMP-dependent synthetase/ligase" evidence="5">
    <location>
        <begin position="12"/>
        <end position="393"/>
    </location>
</feature>
<evidence type="ECO:0000313" key="7">
    <source>
        <dbReference type="EMBL" id="RCX09776.1"/>
    </source>
</evidence>
<dbReference type="InterPro" id="IPR000873">
    <property type="entry name" value="AMP-dep_synth/lig_dom"/>
</dbReference>
<evidence type="ECO:0000313" key="8">
    <source>
        <dbReference type="Proteomes" id="UP000252174"/>
    </source>
</evidence>
<keyword evidence="4" id="KW-0443">Lipid metabolism</keyword>
<evidence type="ECO:0000256" key="2">
    <source>
        <dbReference type="ARBA" id="ARBA00022598"/>
    </source>
</evidence>
<dbReference type="PANTHER" id="PTHR43859">
    <property type="entry name" value="ACYL-ACTIVATING ENZYME"/>
    <property type="match status" value="1"/>
</dbReference>
<evidence type="ECO:0000256" key="4">
    <source>
        <dbReference type="ARBA" id="ARBA00023098"/>
    </source>
</evidence>
<name>A0A369ANB3_9BURK</name>
<evidence type="ECO:0000259" key="5">
    <source>
        <dbReference type="Pfam" id="PF00501"/>
    </source>
</evidence>
<dbReference type="Pfam" id="PF00501">
    <property type="entry name" value="AMP-binding"/>
    <property type="match status" value="1"/>
</dbReference>
<reference evidence="7 8" key="1">
    <citation type="submission" date="2018-07" db="EMBL/GenBank/DDBJ databases">
        <title>Genomic Encyclopedia of Type Strains, Phase IV (KMG-IV): sequencing the most valuable type-strain genomes for metagenomic binning, comparative biology and taxonomic classification.</title>
        <authorList>
            <person name="Goeker M."/>
        </authorList>
    </citation>
    <scope>NUCLEOTIDE SEQUENCE [LARGE SCALE GENOMIC DNA]</scope>
    <source>
        <strain evidence="7 8">DSM 100911</strain>
    </source>
</reference>
<feature type="domain" description="AMP-binding enzyme C-terminal" evidence="6">
    <location>
        <begin position="443"/>
        <end position="518"/>
    </location>
</feature>
<dbReference type="InterPro" id="IPR042099">
    <property type="entry name" value="ANL_N_sf"/>
</dbReference>
<dbReference type="EMBL" id="QPJU01000004">
    <property type="protein sequence ID" value="RCX09776.1"/>
    <property type="molecule type" value="Genomic_DNA"/>
</dbReference>
<dbReference type="Proteomes" id="UP000252174">
    <property type="component" value="Unassembled WGS sequence"/>
</dbReference>
<dbReference type="InterPro" id="IPR025110">
    <property type="entry name" value="AMP-bd_C"/>
</dbReference>
<keyword evidence="8" id="KW-1185">Reference proteome</keyword>
<dbReference type="GO" id="GO:0016874">
    <property type="term" value="F:ligase activity"/>
    <property type="evidence" value="ECO:0007669"/>
    <property type="project" value="UniProtKB-KW"/>
</dbReference>
<comment type="caution">
    <text evidence="7">The sequence shown here is derived from an EMBL/GenBank/DDBJ whole genome shotgun (WGS) entry which is preliminary data.</text>
</comment>
<evidence type="ECO:0000256" key="3">
    <source>
        <dbReference type="ARBA" id="ARBA00022832"/>
    </source>
</evidence>
<dbReference type="FunFam" id="3.30.300.30:FF:000008">
    <property type="entry name" value="2,3-dihydroxybenzoate-AMP ligase"/>
    <property type="match status" value="1"/>
</dbReference>
<evidence type="ECO:0000256" key="1">
    <source>
        <dbReference type="ARBA" id="ARBA00006432"/>
    </source>
</evidence>
<dbReference type="AlphaFoldDB" id="A0A369ANB3"/>
<dbReference type="Gene3D" id="3.40.50.12780">
    <property type="entry name" value="N-terminal domain of ligase-like"/>
    <property type="match status" value="1"/>
</dbReference>
<dbReference type="CDD" id="cd12119">
    <property type="entry name" value="ttLC_FACS_AlkK_like"/>
    <property type="match status" value="1"/>
</dbReference>
<keyword evidence="3" id="KW-0276">Fatty acid metabolism</keyword>
<comment type="similarity">
    <text evidence="1">Belongs to the ATP-dependent AMP-binding enzyme family.</text>
</comment>